<dbReference type="InParanoid" id="H0XGM6"/>
<dbReference type="EMBL" id="AAQR03111094">
    <property type="status" value="NOT_ANNOTATED_CDS"/>
    <property type="molecule type" value="Genomic_DNA"/>
</dbReference>
<evidence type="ECO:0000256" key="1">
    <source>
        <dbReference type="SAM" id="MobiDB-lite"/>
    </source>
</evidence>
<dbReference type="Proteomes" id="UP000005225">
    <property type="component" value="Unassembled WGS sequence"/>
</dbReference>
<reference evidence="2" key="2">
    <citation type="submission" date="2025-08" db="UniProtKB">
        <authorList>
            <consortium name="Ensembl"/>
        </authorList>
    </citation>
    <scope>IDENTIFICATION</scope>
</reference>
<accession>H0XGM6</accession>
<dbReference type="eggNOG" id="ENOG502S6NN">
    <property type="taxonomic scope" value="Eukaryota"/>
</dbReference>
<organism evidence="2 3">
    <name type="scientific">Otolemur garnettii</name>
    <name type="common">Small-eared galago</name>
    <name type="synonym">Garnett's greater bushbaby</name>
    <dbReference type="NCBI Taxonomy" id="30611"/>
    <lineage>
        <taxon>Eukaryota</taxon>
        <taxon>Metazoa</taxon>
        <taxon>Chordata</taxon>
        <taxon>Craniata</taxon>
        <taxon>Vertebrata</taxon>
        <taxon>Euteleostomi</taxon>
        <taxon>Mammalia</taxon>
        <taxon>Eutheria</taxon>
        <taxon>Euarchontoglires</taxon>
        <taxon>Primates</taxon>
        <taxon>Strepsirrhini</taxon>
        <taxon>Lorisiformes</taxon>
        <taxon>Galagidae</taxon>
        <taxon>Otolemur</taxon>
    </lineage>
</organism>
<sequence>MGLSYSKARPRVTKVAPLQNKEEETPLVGPMDFTVNQTLQGKSSPLLARPQDQSKTLEGQLPPLRETRYGRYFAASRTMYFDIPLEQGETSIIKRHPPQRLQKLEPMDLPQVITSKRLQSQREAGMVHRAQQELEKKMQTPMYTSGKRQYLHKMKMLEMNRKRQEAQMELKKTLPKEMRINKQNLRDHKAKKILEGIPRNNDHDLLTMLLNETLTRNPGNSQNAEFLEHHTVNDHCPQKVGKMETWLCEQEARGQLSWNGSSSDSDELGTDEKRPRALVRTRTERIPRYDAFFDQE</sequence>
<feature type="region of interest" description="Disordered" evidence="1">
    <location>
        <begin position="256"/>
        <end position="276"/>
    </location>
</feature>
<protein>
    <submittedName>
        <fullName evidence="2">Coiled-coil domain containing 198</fullName>
    </submittedName>
</protein>
<reference evidence="2" key="3">
    <citation type="submission" date="2025-09" db="UniProtKB">
        <authorList>
            <consortium name="Ensembl"/>
        </authorList>
    </citation>
    <scope>IDENTIFICATION</scope>
</reference>
<dbReference type="PANTHER" id="PTHR16065">
    <property type="entry name" value="COILED-COIL DOMAIN CONTAINING 198"/>
    <property type="match status" value="1"/>
</dbReference>
<dbReference type="AlphaFoldDB" id="H0XGM6"/>
<dbReference type="OMA" id="QRDHKAK"/>
<dbReference type="GO" id="GO:0031410">
    <property type="term" value="C:cytoplasmic vesicle"/>
    <property type="evidence" value="ECO:0007669"/>
    <property type="project" value="Ensembl"/>
</dbReference>
<dbReference type="GO" id="GO:0005886">
    <property type="term" value="C:plasma membrane"/>
    <property type="evidence" value="ECO:0007669"/>
    <property type="project" value="Ensembl"/>
</dbReference>
<evidence type="ECO:0000313" key="3">
    <source>
        <dbReference type="Proteomes" id="UP000005225"/>
    </source>
</evidence>
<dbReference type="PANTHER" id="PTHR16065:SF2">
    <property type="entry name" value="COILED-COIL DOMAIN CONTAINING 198"/>
    <property type="match status" value="1"/>
</dbReference>
<evidence type="ECO:0000313" key="2">
    <source>
        <dbReference type="Ensembl" id="ENSOGAP00000015240.2"/>
    </source>
</evidence>
<dbReference type="Ensembl" id="ENSOGAT00000017025.2">
    <property type="protein sequence ID" value="ENSOGAP00000015240.2"/>
    <property type="gene ID" value="ENSOGAG00000017021.2"/>
</dbReference>
<dbReference type="Pfam" id="PF15398">
    <property type="entry name" value="DUF4619"/>
    <property type="match status" value="1"/>
</dbReference>
<dbReference type="FunCoup" id="H0XGM6">
    <property type="interactions" value="8"/>
</dbReference>
<name>H0XGM6_OTOGA</name>
<dbReference type="HOGENOM" id="CLU_081875_0_0_1"/>
<gene>
    <name evidence="2" type="primary">CCDC198</name>
</gene>
<reference evidence="3" key="1">
    <citation type="submission" date="2011-03" db="EMBL/GenBank/DDBJ databases">
        <title>Version 3 of the genome sequence of Otolemur garnettii (Bushbaby).</title>
        <authorList>
            <consortium name="The Broad Institute Genome Sequencing Platform"/>
            <person name="Di Palma F."/>
            <person name="Johnson J."/>
            <person name="Lander E.S."/>
            <person name="Lindblad-Toh K."/>
            <person name="Jaffe D.B."/>
            <person name="Gnerre S."/>
            <person name="MacCallum I."/>
            <person name="Przybylski D."/>
            <person name="Ribeiro F.J."/>
            <person name="Burton J.N."/>
            <person name="Walker B.J."/>
            <person name="Sharpe T."/>
            <person name="Hall G."/>
        </authorList>
    </citation>
    <scope>NUCLEOTIDE SEQUENCE [LARGE SCALE GENOMIC DNA]</scope>
</reference>
<proteinExistence type="predicted"/>
<dbReference type="GO" id="GO:0097009">
    <property type="term" value="P:energy homeostasis"/>
    <property type="evidence" value="ECO:0007669"/>
    <property type="project" value="Ensembl"/>
</dbReference>
<dbReference type="InterPro" id="IPR029235">
    <property type="entry name" value="FAME"/>
</dbReference>
<dbReference type="GeneTree" id="ENSGT00390000001071"/>
<dbReference type="STRING" id="30611.ENSOGAP00000015240"/>
<feature type="region of interest" description="Disordered" evidence="1">
    <location>
        <begin position="1"/>
        <end position="27"/>
    </location>
</feature>
<keyword evidence="3" id="KW-1185">Reference proteome</keyword>